<dbReference type="PROSITE" id="PS51198">
    <property type="entry name" value="UVRD_HELICASE_ATP_BIND"/>
    <property type="match status" value="1"/>
</dbReference>
<evidence type="ECO:0000313" key="14">
    <source>
        <dbReference type="Proteomes" id="UP001055102"/>
    </source>
</evidence>
<dbReference type="InterPro" id="IPR013986">
    <property type="entry name" value="DExx_box_DNA_helicase_dom_sf"/>
</dbReference>
<evidence type="ECO:0000256" key="10">
    <source>
        <dbReference type="PROSITE-ProRule" id="PRU00560"/>
    </source>
</evidence>
<keyword evidence="6" id="KW-0413">Isomerase</keyword>
<evidence type="ECO:0000256" key="4">
    <source>
        <dbReference type="ARBA" id="ARBA00022806"/>
    </source>
</evidence>
<protein>
    <recommendedName>
        <fullName evidence="8">DNA 3'-5' helicase</fullName>
        <ecNumber evidence="8">5.6.2.4</ecNumber>
    </recommendedName>
</protein>
<keyword evidence="5 10" id="KW-0067">ATP-binding</keyword>
<gene>
    <name evidence="13" type="primary">rep</name>
    <name evidence="13" type="ORF">AOPFMNJM_0571</name>
</gene>
<keyword evidence="14" id="KW-1185">Reference proteome</keyword>
<evidence type="ECO:0000313" key="13">
    <source>
        <dbReference type="EMBL" id="GJE05273.1"/>
    </source>
</evidence>
<evidence type="ECO:0000259" key="11">
    <source>
        <dbReference type="PROSITE" id="PS51198"/>
    </source>
</evidence>
<dbReference type="RefSeq" id="WP_238273964.1">
    <property type="nucleotide sequence ID" value="NZ_BPQR01000010.1"/>
</dbReference>
<feature type="domain" description="UvrD-like helicase ATP-binding" evidence="11">
    <location>
        <begin position="190"/>
        <end position="499"/>
    </location>
</feature>
<dbReference type="Pfam" id="PF00580">
    <property type="entry name" value="UvrD-helicase"/>
    <property type="match status" value="1"/>
</dbReference>
<dbReference type="InterPro" id="IPR014017">
    <property type="entry name" value="DNA_helicase_UvrD-like_C"/>
</dbReference>
<dbReference type="Proteomes" id="UP001055102">
    <property type="component" value="Unassembled WGS sequence"/>
</dbReference>
<sequence length="1137" mass="124747">MDAFALARHLARRRRAQLPAGIQSGYAAVEHAFTAEGLQILKEPVDGSVLGGCDAKLYRDASAVFVREDASEAEQTLHLAHELGHLDVHRPDDPCELHQTDLRPAGSRALSKVEAYGPRERRELQANVYGREYLLPRDLARQLFLDEGLPASEIASRLRIPLPMVRQQLFDALLQRDVEPPADAPAKEPQDLDKSQATAVEHEGRALLVEAGPGSGKTKTLVARVSHLLDRVHPSQILALTFSNKAAAELSSRITEMRGDDTVEVWTGTFHAFGLEVMRRHYDRMGLGPKIRLVSPSQAVEMLEERLPLLGLVHFHDLSNPGAKLKEILKPIGRAKDELIGPAEFRRLAEQNLERAQAAYEALARKTKAALKPIEVAEKTLEAAAVYEAYEAMLRSNGLVDFADLVMKPVLLMRDDPEILGQLQSRHREILVDEYQDVNRASSTMLQLLWGESNRIWVVGDARQSIYRFRGASPLNMERFEQDFPGGERVPLEFNYRSTDHVTGLCRTFAAASDEARKKPGQPSGETLPYLAEAKRKEPGSQTRLLVGQDDDCEADLVEKEIRALRDAGVRFGQQTILARTNTRLDTLATRLARHGIPVLHLGSFFERSEVRDILSILAIVAEPNGAALSRVATFRGIDVVATDIAVAVEHARHQGKALAEVLPDAVGIEGLTPRGAEALARLGERLRGLTPRTPAFEAVAGWLLDRSDYLRHLAAENGIDADMSRSALRQLVEFLDQVEPDGSPLTVKDALRRVRTVMLLADDRDLREPDLGPDVDAVRLMTVHASKGLQFKAVHLVGLHDKGFPKTPSADQCQVPAGIGDGRDPKVAQSEEERCCFFVAISRAEDHLRLYHTCQAKKEDRTPSPFIAELGTFETETLGTPTANFAVTVAGVGEVELDFITFHDIRDFEKCPLRVAYRHQLSIRSRRHESPHQMTGGVIYELIDRVSEIAGAGPDLAAAIEVAFGLAWEERGPAADHPLAGEYEAVGRRSIADLRRLLEGHAGSGREMVRLPIEGGHVLVPAPLFSTGSGGARTARMVVAGKRDTANARALTAGLFLAAARIRAEQAVAAEVAHLTGGDIIPILRDDAEAANDLEQAAIILDAIRTGRLEPKPRLQVCMRCGHFMSCPATGARPHA</sequence>
<dbReference type="PANTHER" id="PTHR11070">
    <property type="entry name" value="UVRD / RECB / PCRA DNA HELICASE FAMILY MEMBER"/>
    <property type="match status" value="1"/>
</dbReference>
<dbReference type="InterPro" id="IPR000212">
    <property type="entry name" value="DNA_helicase_UvrD/REP"/>
</dbReference>
<evidence type="ECO:0000256" key="3">
    <source>
        <dbReference type="ARBA" id="ARBA00022801"/>
    </source>
</evidence>
<evidence type="ECO:0000256" key="1">
    <source>
        <dbReference type="ARBA" id="ARBA00009922"/>
    </source>
</evidence>
<keyword evidence="3 10" id="KW-0378">Hydrolase</keyword>
<organism evidence="13 14">
    <name type="scientific">Methylobacterium jeotgali</name>
    <dbReference type="NCBI Taxonomy" id="381630"/>
    <lineage>
        <taxon>Bacteria</taxon>
        <taxon>Pseudomonadati</taxon>
        <taxon>Pseudomonadota</taxon>
        <taxon>Alphaproteobacteria</taxon>
        <taxon>Hyphomicrobiales</taxon>
        <taxon>Methylobacteriaceae</taxon>
        <taxon>Methylobacterium</taxon>
    </lineage>
</organism>
<dbReference type="InterPro" id="IPR027417">
    <property type="entry name" value="P-loop_NTPase"/>
</dbReference>
<reference evidence="13" key="1">
    <citation type="journal article" date="2021" name="Front. Microbiol.">
        <title>Comprehensive Comparative Genomics and Phenotyping of Methylobacterium Species.</title>
        <authorList>
            <person name="Alessa O."/>
            <person name="Ogura Y."/>
            <person name="Fujitani Y."/>
            <person name="Takami H."/>
            <person name="Hayashi T."/>
            <person name="Sahin N."/>
            <person name="Tani A."/>
        </authorList>
    </citation>
    <scope>NUCLEOTIDE SEQUENCE</scope>
    <source>
        <strain evidence="13">LMG 23639</strain>
    </source>
</reference>
<dbReference type="PROSITE" id="PS51217">
    <property type="entry name" value="UVRD_HELICASE_CTER"/>
    <property type="match status" value="1"/>
</dbReference>
<feature type="binding site" evidence="10">
    <location>
        <begin position="211"/>
        <end position="218"/>
    </location>
    <ligand>
        <name>ATP</name>
        <dbReference type="ChEBI" id="CHEBI:30616"/>
    </ligand>
</feature>
<dbReference type="Gene3D" id="1.10.10.160">
    <property type="match status" value="1"/>
</dbReference>
<dbReference type="EMBL" id="BPQR01000010">
    <property type="protein sequence ID" value="GJE05273.1"/>
    <property type="molecule type" value="Genomic_DNA"/>
</dbReference>
<keyword evidence="4 10" id="KW-0347">Helicase</keyword>
<proteinExistence type="inferred from homology"/>
<evidence type="ECO:0000256" key="2">
    <source>
        <dbReference type="ARBA" id="ARBA00022741"/>
    </source>
</evidence>
<accession>A0ABQ4STV5</accession>
<dbReference type="Gene3D" id="3.40.50.300">
    <property type="entry name" value="P-loop containing nucleotide triphosphate hydrolases"/>
    <property type="match status" value="2"/>
</dbReference>
<evidence type="ECO:0000256" key="5">
    <source>
        <dbReference type="ARBA" id="ARBA00022840"/>
    </source>
</evidence>
<feature type="domain" description="UvrD-like helicase C-terminal" evidence="12">
    <location>
        <begin position="507"/>
        <end position="789"/>
    </location>
</feature>
<comment type="catalytic activity">
    <reaction evidence="7">
        <text>Couples ATP hydrolysis with the unwinding of duplex DNA by translocating in the 3'-5' direction.</text>
        <dbReference type="EC" id="5.6.2.4"/>
    </reaction>
</comment>
<dbReference type="Gene3D" id="1.10.486.10">
    <property type="entry name" value="PCRA, domain 4"/>
    <property type="match status" value="1"/>
</dbReference>
<comment type="similarity">
    <text evidence="1">Belongs to the helicase family. UvrD subfamily.</text>
</comment>
<dbReference type="GO" id="GO:0004386">
    <property type="term" value="F:helicase activity"/>
    <property type="evidence" value="ECO:0007669"/>
    <property type="project" value="UniProtKB-KW"/>
</dbReference>
<dbReference type="Pfam" id="PF13361">
    <property type="entry name" value="UvrD_C"/>
    <property type="match status" value="2"/>
</dbReference>
<dbReference type="SUPFAM" id="SSF52540">
    <property type="entry name" value="P-loop containing nucleoside triphosphate hydrolases"/>
    <property type="match status" value="1"/>
</dbReference>
<keyword evidence="2 10" id="KW-0547">Nucleotide-binding</keyword>
<dbReference type="CDD" id="cd17932">
    <property type="entry name" value="DEXQc_UvrD"/>
    <property type="match status" value="1"/>
</dbReference>
<evidence type="ECO:0000256" key="8">
    <source>
        <dbReference type="ARBA" id="ARBA00034808"/>
    </source>
</evidence>
<name>A0ABQ4STV5_9HYPH</name>
<evidence type="ECO:0000256" key="9">
    <source>
        <dbReference type="ARBA" id="ARBA00048988"/>
    </source>
</evidence>
<evidence type="ECO:0000256" key="6">
    <source>
        <dbReference type="ARBA" id="ARBA00023235"/>
    </source>
</evidence>
<reference evidence="13" key="2">
    <citation type="submission" date="2021-08" db="EMBL/GenBank/DDBJ databases">
        <authorList>
            <person name="Tani A."/>
            <person name="Ola A."/>
            <person name="Ogura Y."/>
            <person name="Katsura K."/>
            <person name="Hayashi T."/>
        </authorList>
    </citation>
    <scope>NUCLEOTIDE SEQUENCE</scope>
    <source>
        <strain evidence="13">LMG 23639</strain>
    </source>
</reference>
<dbReference type="InterPro" id="IPR014016">
    <property type="entry name" value="UvrD-like_ATP-bd"/>
</dbReference>
<evidence type="ECO:0000256" key="7">
    <source>
        <dbReference type="ARBA" id="ARBA00034617"/>
    </source>
</evidence>
<dbReference type="PANTHER" id="PTHR11070:SF59">
    <property type="entry name" value="DNA 3'-5' HELICASE"/>
    <property type="match status" value="1"/>
</dbReference>
<comment type="catalytic activity">
    <reaction evidence="9">
        <text>ATP + H2O = ADP + phosphate + H(+)</text>
        <dbReference type="Rhea" id="RHEA:13065"/>
        <dbReference type="ChEBI" id="CHEBI:15377"/>
        <dbReference type="ChEBI" id="CHEBI:15378"/>
        <dbReference type="ChEBI" id="CHEBI:30616"/>
        <dbReference type="ChEBI" id="CHEBI:43474"/>
        <dbReference type="ChEBI" id="CHEBI:456216"/>
        <dbReference type="EC" id="5.6.2.4"/>
    </reaction>
</comment>
<dbReference type="EC" id="5.6.2.4" evidence="8"/>
<comment type="caution">
    <text evidence="13">The sequence shown here is derived from an EMBL/GenBank/DDBJ whole genome shotgun (WGS) entry which is preliminary data.</text>
</comment>
<evidence type="ECO:0000259" key="12">
    <source>
        <dbReference type="PROSITE" id="PS51217"/>
    </source>
</evidence>